<dbReference type="PANTHER" id="PTHR43968">
    <property type="match status" value="1"/>
</dbReference>
<evidence type="ECO:0000259" key="2">
    <source>
        <dbReference type="PROSITE" id="PS50405"/>
    </source>
</evidence>
<dbReference type="Gene3D" id="3.40.30.10">
    <property type="entry name" value="Glutaredoxin"/>
    <property type="match status" value="1"/>
</dbReference>
<dbReference type="GO" id="GO:0005737">
    <property type="term" value="C:cytoplasm"/>
    <property type="evidence" value="ECO:0007669"/>
    <property type="project" value="TreeGrafter"/>
</dbReference>
<dbReference type="SUPFAM" id="SSF47616">
    <property type="entry name" value="GST C-terminal domain-like"/>
    <property type="match status" value="1"/>
</dbReference>
<dbReference type="SFLD" id="SFLDS00019">
    <property type="entry name" value="Glutathione_Transferase_(cytos"/>
    <property type="match status" value="1"/>
</dbReference>
<gene>
    <name evidence="3" type="ORF">EV700_3311</name>
</gene>
<dbReference type="PANTHER" id="PTHR43968:SF6">
    <property type="entry name" value="GLUTATHIONE S-TRANSFERASE OMEGA"/>
    <property type="match status" value="1"/>
</dbReference>
<dbReference type="InterPro" id="IPR036282">
    <property type="entry name" value="Glutathione-S-Trfase_C_sf"/>
</dbReference>
<organism evidence="3 4">
    <name type="scientific">Fluviicoccus keumensis</name>
    <dbReference type="NCBI Taxonomy" id="1435465"/>
    <lineage>
        <taxon>Bacteria</taxon>
        <taxon>Pseudomonadati</taxon>
        <taxon>Pseudomonadota</taxon>
        <taxon>Gammaproteobacteria</taxon>
        <taxon>Moraxellales</taxon>
        <taxon>Moraxellaceae</taxon>
        <taxon>Fluviicoccus</taxon>
    </lineage>
</organism>
<dbReference type="PROSITE" id="PS50404">
    <property type="entry name" value="GST_NTER"/>
    <property type="match status" value="1"/>
</dbReference>
<dbReference type="PROSITE" id="PS50405">
    <property type="entry name" value="GST_CTER"/>
    <property type="match status" value="1"/>
</dbReference>
<evidence type="ECO:0000313" key="3">
    <source>
        <dbReference type="EMBL" id="RZU35359.1"/>
    </source>
</evidence>
<dbReference type="InterPro" id="IPR036249">
    <property type="entry name" value="Thioredoxin-like_sf"/>
</dbReference>
<dbReference type="Proteomes" id="UP000292423">
    <property type="component" value="Unassembled WGS sequence"/>
</dbReference>
<sequence length="210" mass="24201">MSVASSRLTLTLYVSGADIRSHWLRLALAEKRVQVDIFETVVEALPEDILALNPYGTLPVLVDREVCLHDPRVALEYIEERFPQPPLIPPGPVEHARIRQMAGRIEREWCLPAEVILLNRDAAAIQRGRKHLRDSLITVSPLFNELPFFMSQEFTLLDCMLTPVIWRLPQLGLDLPEKPCRGLMRYRERLLAREGFKRSVQPCRRLEEST</sequence>
<proteinExistence type="predicted"/>
<dbReference type="Gene3D" id="1.20.1050.10">
    <property type="match status" value="1"/>
</dbReference>
<reference evidence="3 4" key="1">
    <citation type="submission" date="2019-02" db="EMBL/GenBank/DDBJ databases">
        <title>Genomic Encyclopedia of Type Strains, Phase IV (KMG-IV): sequencing the most valuable type-strain genomes for metagenomic binning, comparative biology and taxonomic classification.</title>
        <authorList>
            <person name="Goeker M."/>
        </authorList>
    </citation>
    <scope>NUCLEOTIDE SEQUENCE [LARGE SCALE GENOMIC DNA]</scope>
    <source>
        <strain evidence="3 4">DSM 105135</strain>
    </source>
</reference>
<accession>A0A4Q7YGC0</accession>
<protein>
    <submittedName>
        <fullName evidence="3">RNA polymerase-associated protein</fullName>
    </submittedName>
</protein>
<name>A0A4Q7YGC0_9GAMM</name>
<comment type="caution">
    <text evidence="3">The sequence shown here is derived from an EMBL/GenBank/DDBJ whole genome shotgun (WGS) entry which is preliminary data.</text>
</comment>
<evidence type="ECO:0000259" key="1">
    <source>
        <dbReference type="PROSITE" id="PS50404"/>
    </source>
</evidence>
<dbReference type="InterPro" id="IPR004045">
    <property type="entry name" value="Glutathione_S-Trfase_N"/>
</dbReference>
<dbReference type="InterPro" id="IPR050983">
    <property type="entry name" value="GST_Omega/HSP26"/>
</dbReference>
<dbReference type="AlphaFoldDB" id="A0A4Q7YGC0"/>
<dbReference type="Pfam" id="PF00043">
    <property type="entry name" value="GST_C"/>
    <property type="match status" value="1"/>
</dbReference>
<keyword evidence="4" id="KW-1185">Reference proteome</keyword>
<dbReference type="EMBL" id="SHKX01000018">
    <property type="protein sequence ID" value="RZU35359.1"/>
    <property type="molecule type" value="Genomic_DNA"/>
</dbReference>
<evidence type="ECO:0000313" key="4">
    <source>
        <dbReference type="Proteomes" id="UP000292423"/>
    </source>
</evidence>
<dbReference type="SUPFAM" id="SSF52833">
    <property type="entry name" value="Thioredoxin-like"/>
    <property type="match status" value="1"/>
</dbReference>
<dbReference type="RefSeq" id="WP_207224714.1">
    <property type="nucleotide sequence ID" value="NZ_SHKX01000018.1"/>
</dbReference>
<feature type="domain" description="GST C-terminal" evidence="2">
    <location>
        <begin position="91"/>
        <end position="210"/>
    </location>
</feature>
<feature type="domain" description="GST N-terminal" evidence="1">
    <location>
        <begin position="8"/>
        <end position="86"/>
    </location>
</feature>
<dbReference type="InterPro" id="IPR004046">
    <property type="entry name" value="GST_C"/>
</dbReference>
<dbReference type="InterPro" id="IPR040079">
    <property type="entry name" value="Glutathione_S-Trfase"/>
</dbReference>
<dbReference type="InterPro" id="IPR010987">
    <property type="entry name" value="Glutathione-S-Trfase_C-like"/>
</dbReference>
<dbReference type="Pfam" id="PF13417">
    <property type="entry name" value="GST_N_3"/>
    <property type="match status" value="1"/>
</dbReference>